<dbReference type="AlphaFoldDB" id="A0A8J7YDZ9"/>
<evidence type="ECO:0000313" key="1">
    <source>
        <dbReference type="EMBL" id="MBX0303727.1"/>
    </source>
</evidence>
<comment type="caution">
    <text evidence="1">The sequence shown here is derived from an EMBL/GenBank/DDBJ whole genome shotgun (WGS) entry which is preliminary data.</text>
</comment>
<proteinExistence type="predicted"/>
<name>A0A8J7YDZ9_9EURY</name>
<accession>A0A8J7YDZ9</accession>
<gene>
    <name evidence="1" type="ORF">EGD98_08580</name>
</gene>
<sequence length="48" mass="5639">MGFIREWAEDHDDVPTQINARSKTFVEKPMFREAFDDSRCLIPYGFDG</sequence>
<dbReference type="Proteomes" id="UP000783863">
    <property type="component" value="Unassembled WGS sequence"/>
</dbReference>
<protein>
    <submittedName>
        <fullName evidence="1">SOS response-associated peptidase</fullName>
    </submittedName>
</protein>
<evidence type="ECO:0000313" key="2">
    <source>
        <dbReference type="Proteomes" id="UP000783863"/>
    </source>
</evidence>
<dbReference type="InterPro" id="IPR003738">
    <property type="entry name" value="SRAP"/>
</dbReference>
<dbReference type="GO" id="GO:0003697">
    <property type="term" value="F:single-stranded DNA binding"/>
    <property type="evidence" value="ECO:0007669"/>
    <property type="project" value="InterPro"/>
</dbReference>
<dbReference type="SUPFAM" id="SSF143081">
    <property type="entry name" value="BB1717-like"/>
    <property type="match status" value="1"/>
</dbReference>
<keyword evidence="2" id="KW-1185">Reference proteome</keyword>
<dbReference type="InterPro" id="IPR036590">
    <property type="entry name" value="SRAP-like"/>
</dbReference>
<dbReference type="Pfam" id="PF02586">
    <property type="entry name" value="SRAP"/>
    <property type="match status" value="1"/>
</dbReference>
<organism evidence="1 2">
    <name type="scientific">Haloarcula salinisoli</name>
    <dbReference type="NCBI Taxonomy" id="2487746"/>
    <lineage>
        <taxon>Archaea</taxon>
        <taxon>Methanobacteriati</taxon>
        <taxon>Methanobacteriota</taxon>
        <taxon>Stenosarchaea group</taxon>
        <taxon>Halobacteria</taxon>
        <taxon>Halobacteriales</taxon>
        <taxon>Haloarculaceae</taxon>
        <taxon>Haloarcula</taxon>
    </lineage>
</organism>
<reference evidence="1" key="1">
    <citation type="submission" date="2021-06" db="EMBL/GenBank/DDBJ databases">
        <title>Halomicroarcula sp. F24A a new haloarchaeum isolated from saline soil.</title>
        <authorList>
            <person name="Duran-Viseras A."/>
            <person name="Sanchez-Porro C."/>
            <person name="Ventosa A."/>
        </authorList>
    </citation>
    <scope>NUCLEOTIDE SEQUENCE</scope>
    <source>
        <strain evidence="1">F24A</strain>
    </source>
</reference>
<dbReference type="EMBL" id="RKLQ01000001">
    <property type="protein sequence ID" value="MBX0303727.1"/>
    <property type="molecule type" value="Genomic_DNA"/>
</dbReference>
<dbReference type="Gene3D" id="3.90.1680.10">
    <property type="entry name" value="SOS response associated peptidase-like"/>
    <property type="match status" value="1"/>
</dbReference>
<dbReference type="GO" id="GO:0106300">
    <property type="term" value="P:protein-DNA covalent cross-linking repair"/>
    <property type="evidence" value="ECO:0007669"/>
    <property type="project" value="InterPro"/>
</dbReference>
<dbReference type="RefSeq" id="WP_220587919.1">
    <property type="nucleotide sequence ID" value="NZ_RKLQ01000001.1"/>
</dbReference>